<accession>A0A1G4ME75</accession>
<evidence type="ECO:0000256" key="2">
    <source>
        <dbReference type="ARBA" id="ARBA00004647"/>
    </source>
</evidence>
<dbReference type="Proteomes" id="UP000190831">
    <property type="component" value="Chromosome F"/>
</dbReference>
<name>A0A1G4ME75_LACFM</name>
<evidence type="ECO:0000256" key="7">
    <source>
        <dbReference type="ARBA" id="ARBA00023212"/>
    </source>
</evidence>
<evidence type="ECO:0000256" key="9">
    <source>
        <dbReference type="ARBA" id="ARBA00023306"/>
    </source>
</evidence>
<dbReference type="STRING" id="4955.A0A1G4ME75"/>
<feature type="domain" description="Sld7 C-terminal" evidence="10">
    <location>
        <begin position="179"/>
        <end position="248"/>
    </location>
</feature>
<evidence type="ECO:0000256" key="5">
    <source>
        <dbReference type="ARBA" id="ARBA00022490"/>
    </source>
</evidence>
<comment type="similarity">
    <text evidence="3">Belongs to the SLD7 family.</text>
</comment>
<keyword evidence="7" id="KW-0206">Cytoskeleton</keyword>
<keyword evidence="9" id="KW-0131">Cell cycle</keyword>
<reference evidence="13" key="1">
    <citation type="submission" date="2016-03" db="EMBL/GenBank/DDBJ databases">
        <authorList>
            <person name="Devillers H."/>
        </authorList>
    </citation>
    <scope>NUCLEOTIDE SEQUENCE [LARGE SCALE GENOMIC DNA]</scope>
</reference>
<dbReference type="GO" id="GO:0000922">
    <property type="term" value="C:spindle pole"/>
    <property type="evidence" value="ECO:0007669"/>
    <property type="project" value="UniProtKB-SubCell"/>
</dbReference>
<dbReference type="InterPro" id="IPR041564">
    <property type="entry name" value="Sld7_N"/>
</dbReference>
<keyword evidence="8" id="KW-0539">Nucleus</keyword>
<organism evidence="12 13">
    <name type="scientific">Lachancea fermentati</name>
    <name type="common">Zygosaccharomyces fermentati</name>
    <dbReference type="NCBI Taxonomy" id="4955"/>
    <lineage>
        <taxon>Eukaryota</taxon>
        <taxon>Fungi</taxon>
        <taxon>Dikarya</taxon>
        <taxon>Ascomycota</taxon>
        <taxon>Saccharomycotina</taxon>
        <taxon>Saccharomycetes</taxon>
        <taxon>Saccharomycetales</taxon>
        <taxon>Saccharomycetaceae</taxon>
        <taxon>Lachancea</taxon>
    </lineage>
</organism>
<evidence type="ECO:0000313" key="12">
    <source>
        <dbReference type="EMBL" id="SCW02233.1"/>
    </source>
</evidence>
<keyword evidence="5" id="KW-0963">Cytoplasm</keyword>
<dbReference type="Pfam" id="PF18596">
    <property type="entry name" value="Sld7_C"/>
    <property type="match status" value="1"/>
</dbReference>
<dbReference type="GO" id="GO:0005634">
    <property type="term" value="C:nucleus"/>
    <property type="evidence" value="ECO:0007669"/>
    <property type="project" value="UniProtKB-SubCell"/>
</dbReference>
<dbReference type="GO" id="GO:0006260">
    <property type="term" value="P:DNA replication"/>
    <property type="evidence" value="ECO:0007669"/>
    <property type="project" value="UniProtKB-KW"/>
</dbReference>
<gene>
    <name evidence="12" type="ORF">LAFE_0F01904G</name>
</gene>
<dbReference type="InterPro" id="IPR041260">
    <property type="entry name" value="Sld7_C"/>
</dbReference>
<comment type="subcellular location">
    <subcellularLocation>
        <location evidence="2">Cytoplasm</location>
        <location evidence="2">Cytoskeleton</location>
        <location evidence="2">Spindle pole</location>
    </subcellularLocation>
    <subcellularLocation>
        <location evidence="1">Nucleus</location>
    </subcellularLocation>
</comment>
<proteinExistence type="inferred from homology"/>
<dbReference type="Pfam" id="PF18636">
    <property type="entry name" value="Sld7_N"/>
    <property type="match status" value="1"/>
</dbReference>
<evidence type="ECO:0000259" key="10">
    <source>
        <dbReference type="Pfam" id="PF18596"/>
    </source>
</evidence>
<evidence type="ECO:0000256" key="1">
    <source>
        <dbReference type="ARBA" id="ARBA00004123"/>
    </source>
</evidence>
<evidence type="ECO:0000256" key="4">
    <source>
        <dbReference type="ARBA" id="ARBA00017231"/>
    </source>
</evidence>
<evidence type="ECO:0000259" key="11">
    <source>
        <dbReference type="Pfam" id="PF18636"/>
    </source>
</evidence>
<protein>
    <recommendedName>
        <fullName evidence="4">Mitochondrial morphogenesis protein SLD7</fullName>
    </recommendedName>
</protein>
<dbReference type="EMBL" id="LT598490">
    <property type="protein sequence ID" value="SCW02233.1"/>
    <property type="molecule type" value="Genomic_DNA"/>
</dbReference>
<evidence type="ECO:0000256" key="6">
    <source>
        <dbReference type="ARBA" id="ARBA00022705"/>
    </source>
</evidence>
<keyword evidence="6" id="KW-0235">DNA replication</keyword>
<dbReference type="AlphaFoldDB" id="A0A1G4ME75"/>
<evidence type="ECO:0000313" key="13">
    <source>
        <dbReference type="Proteomes" id="UP000190831"/>
    </source>
</evidence>
<dbReference type="OrthoDB" id="4063051at2759"/>
<evidence type="ECO:0000256" key="3">
    <source>
        <dbReference type="ARBA" id="ARBA00009044"/>
    </source>
</evidence>
<feature type="domain" description="Sld7 N-terminal" evidence="11">
    <location>
        <begin position="1"/>
        <end position="122"/>
    </location>
</feature>
<sequence>MSKVYILRLDLGNGTKIKDVQVWDLNADKQQKEQTFDCKILGSVDMKRLPLWVELPNEYVCYSASSTTTSYFRSKLLQKQYPDRGLVAEVLGESATSEYMLFYSEIIDVARPQIKTSKIDISIKRKLDNQLLQEETPRAQSAILSKDQSIDAIVAKKLLRRTQSTSRISKHVQMTDYKRKFVSTLSNCILSGLRLRGIPERQADFQQLYKMTYSTAEFAFRDELKEAKSPIYFEQVQEAVELILKLFTKS</sequence>
<evidence type="ECO:0000256" key="8">
    <source>
        <dbReference type="ARBA" id="ARBA00023242"/>
    </source>
</evidence>
<keyword evidence="13" id="KW-1185">Reference proteome</keyword>
<dbReference type="OMA" id="EFTHRDE"/>